<accession>A0A644U9D8</accession>
<reference evidence="1" key="1">
    <citation type="submission" date="2019-08" db="EMBL/GenBank/DDBJ databases">
        <authorList>
            <person name="Kucharzyk K."/>
            <person name="Murdoch R.W."/>
            <person name="Higgins S."/>
            <person name="Loffler F."/>
        </authorList>
    </citation>
    <scope>NUCLEOTIDE SEQUENCE</scope>
</reference>
<proteinExistence type="predicted"/>
<evidence type="ECO:0000313" key="1">
    <source>
        <dbReference type="EMBL" id="MPL75559.1"/>
    </source>
</evidence>
<sequence>MRRRREPRQIGQLDAVAEGDNGPLRHLLLLEHVQDQVLGPEEIFEMADDAIVVDPVEGVTLLQELLEGAMAQRRVPLPLDVLEVPAFQPEVLTPHRIDDLDVETFGEGHQCAQIPTHADIFIAQHQRVDVLGLIVRPAAQADGNIPRLVPTREDLVHQADMPGHPKRVENSLLFQRLEILMHKLLDGGRCRTMAADMQEKFPLHGSSF</sequence>
<protein>
    <submittedName>
        <fullName evidence="1">Uncharacterized protein</fullName>
    </submittedName>
</protein>
<organism evidence="1">
    <name type="scientific">bioreactor metagenome</name>
    <dbReference type="NCBI Taxonomy" id="1076179"/>
    <lineage>
        <taxon>unclassified sequences</taxon>
        <taxon>metagenomes</taxon>
        <taxon>ecological metagenomes</taxon>
    </lineage>
</organism>
<dbReference type="EMBL" id="VSSQ01000089">
    <property type="protein sequence ID" value="MPL75559.1"/>
    <property type="molecule type" value="Genomic_DNA"/>
</dbReference>
<dbReference type="AlphaFoldDB" id="A0A644U9D8"/>
<gene>
    <name evidence="1" type="ORF">SDC9_21384</name>
</gene>
<comment type="caution">
    <text evidence="1">The sequence shown here is derived from an EMBL/GenBank/DDBJ whole genome shotgun (WGS) entry which is preliminary data.</text>
</comment>
<name>A0A644U9D8_9ZZZZ</name>